<proteinExistence type="predicted"/>
<evidence type="ECO:0000313" key="2">
    <source>
        <dbReference type="Proteomes" id="UP000054321"/>
    </source>
</evidence>
<dbReference type="AlphaFoldDB" id="A0A0C3GAA1"/>
<reference evidence="1 2" key="1">
    <citation type="submission" date="2014-04" db="EMBL/GenBank/DDBJ databases">
        <authorList>
            <consortium name="DOE Joint Genome Institute"/>
            <person name="Kuo A."/>
            <person name="Martino E."/>
            <person name="Perotto S."/>
            <person name="Kohler A."/>
            <person name="Nagy L.G."/>
            <person name="Floudas D."/>
            <person name="Copeland A."/>
            <person name="Barry K.W."/>
            <person name="Cichocki N."/>
            <person name="Veneault-Fourrey C."/>
            <person name="LaButti K."/>
            <person name="Lindquist E.A."/>
            <person name="Lipzen A."/>
            <person name="Lundell T."/>
            <person name="Morin E."/>
            <person name="Murat C."/>
            <person name="Sun H."/>
            <person name="Tunlid A."/>
            <person name="Henrissat B."/>
            <person name="Grigoriev I.V."/>
            <person name="Hibbett D.S."/>
            <person name="Martin F."/>
            <person name="Nordberg H.P."/>
            <person name="Cantor M.N."/>
            <person name="Hua S.X."/>
        </authorList>
    </citation>
    <scope>NUCLEOTIDE SEQUENCE [LARGE SCALE GENOMIC DNA]</scope>
    <source>
        <strain evidence="1 2">Zn</strain>
    </source>
</reference>
<evidence type="ECO:0000313" key="1">
    <source>
        <dbReference type="EMBL" id="KIM93095.1"/>
    </source>
</evidence>
<protein>
    <submittedName>
        <fullName evidence="1">Uncharacterized protein</fullName>
    </submittedName>
</protein>
<gene>
    <name evidence="1" type="ORF">OIDMADRAFT_184840</name>
</gene>
<dbReference type="InParanoid" id="A0A0C3GAA1"/>
<dbReference type="OrthoDB" id="3426884at2759"/>
<name>A0A0C3GAA1_OIDMZ</name>
<dbReference type="EMBL" id="KN832899">
    <property type="protein sequence ID" value="KIM93095.1"/>
    <property type="molecule type" value="Genomic_DNA"/>
</dbReference>
<keyword evidence="2" id="KW-1185">Reference proteome</keyword>
<organism evidence="1 2">
    <name type="scientific">Oidiodendron maius (strain Zn)</name>
    <dbReference type="NCBI Taxonomy" id="913774"/>
    <lineage>
        <taxon>Eukaryota</taxon>
        <taxon>Fungi</taxon>
        <taxon>Dikarya</taxon>
        <taxon>Ascomycota</taxon>
        <taxon>Pezizomycotina</taxon>
        <taxon>Leotiomycetes</taxon>
        <taxon>Leotiomycetes incertae sedis</taxon>
        <taxon>Myxotrichaceae</taxon>
        <taxon>Oidiodendron</taxon>
    </lineage>
</organism>
<dbReference type="Proteomes" id="UP000054321">
    <property type="component" value="Unassembled WGS sequence"/>
</dbReference>
<accession>A0A0C3GAA1</accession>
<dbReference type="HOGENOM" id="CLU_1917663_0_0_1"/>
<reference evidence="2" key="2">
    <citation type="submission" date="2015-01" db="EMBL/GenBank/DDBJ databases">
        <title>Evolutionary Origins and Diversification of the Mycorrhizal Mutualists.</title>
        <authorList>
            <consortium name="DOE Joint Genome Institute"/>
            <consortium name="Mycorrhizal Genomics Consortium"/>
            <person name="Kohler A."/>
            <person name="Kuo A."/>
            <person name="Nagy L.G."/>
            <person name="Floudas D."/>
            <person name="Copeland A."/>
            <person name="Barry K.W."/>
            <person name="Cichocki N."/>
            <person name="Veneault-Fourrey C."/>
            <person name="LaButti K."/>
            <person name="Lindquist E.A."/>
            <person name="Lipzen A."/>
            <person name="Lundell T."/>
            <person name="Morin E."/>
            <person name="Murat C."/>
            <person name="Riley R."/>
            <person name="Ohm R."/>
            <person name="Sun H."/>
            <person name="Tunlid A."/>
            <person name="Henrissat B."/>
            <person name="Grigoriev I.V."/>
            <person name="Hibbett D.S."/>
            <person name="Martin F."/>
        </authorList>
    </citation>
    <scope>NUCLEOTIDE SEQUENCE [LARGE SCALE GENOMIC DNA]</scope>
    <source>
        <strain evidence="2">Zn</strain>
    </source>
</reference>
<sequence>MSSLQRETFKNLAVKEKLKNYGNWLKAKVFKDHFSGVQIRDDKETMELLTPVVEEIYGEAKSYECQVLRIVKTTYITSSKPASIIPIRTISAPWRCGESPEDLAELAVGDKVEFEKRILVEAGIDLILARRH</sequence>